<sequence>MTKSKMLRFHWPYTRIASGLLEKSLGCRASFVLPSLLPGGRFLSLMGVQTLTSVCLLFFPLFRFNRRRASLAALARSGLLKQTPLTYPEVPRDPGQGPSPRPGLLFYLLRFSFAVCLLFERKEMGRSFIPLSSGVGGLFSCLPFLPL</sequence>
<keyword evidence="4" id="KW-1185">Reference proteome</keyword>
<evidence type="ECO:0000313" key="2">
    <source>
        <dbReference type="EMBL" id="GBN83609.1"/>
    </source>
</evidence>
<keyword evidence="1" id="KW-0812">Transmembrane</keyword>
<evidence type="ECO:0008006" key="5">
    <source>
        <dbReference type="Google" id="ProtNLM"/>
    </source>
</evidence>
<evidence type="ECO:0000256" key="1">
    <source>
        <dbReference type="SAM" id="Phobius"/>
    </source>
</evidence>
<dbReference type="Proteomes" id="UP000499080">
    <property type="component" value="Unassembled WGS sequence"/>
</dbReference>
<dbReference type="AlphaFoldDB" id="A0A4Y2S8K6"/>
<dbReference type="EMBL" id="BGPR01020061">
    <property type="protein sequence ID" value="GBN83707.1"/>
    <property type="molecule type" value="Genomic_DNA"/>
</dbReference>
<name>A0A4Y2S8K6_ARAVE</name>
<keyword evidence="1" id="KW-1133">Transmembrane helix</keyword>
<evidence type="ECO:0000313" key="3">
    <source>
        <dbReference type="EMBL" id="GBN83707.1"/>
    </source>
</evidence>
<reference evidence="2 4" key="1">
    <citation type="journal article" date="2019" name="Sci. Rep.">
        <title>Orb-weaving spider Araneus ventricosus genome elucidates the spidroin gene catalogue.</title>
        <authorList>
            <person name="Kono N."/>
            <person name="Nakamura H."/>
            <person name="Ohtoshi R."/>
            <person name="Moran D.A.P."/>
            <person name="Shinohara A."/>
            <person name="Yoshida Y."/>
            <person name="Fujiwara M."/>
            <person name="Mori M."/>
            <person name="Tomita M."/>
            <person name="Arakawa K."/>
        </authorList>
    </citation>
    <scope>NUCLEOTIDE SEQUENCE [LARGE SCALE GENOMIC DNA]</scope>
</reference>
<feature type="transmembrane region" description="Helical" evidence="1">
    <location>
        <begin position="42"/>
        <end position="62"/>
    </location>
</feature>
<evidence type="ECO:0000313" key="4">
    <source>
        <dbReference type="Proteomes" id="UP000499080"/>
    </source>
</evidence>
<comment type="caution">
    <text evidence="2">The sequence shown here is derived from an EMBL/GenBank/DDBJ whole genome shotgun (WGS) entry which is preliminary data.</text>
</comment>
<keyword evidence="1" id="KW-0472">Membrane</keyword>
<organism evidence="2 4">
    <name type="scientific">Araneus ventricosus</name>
    <name type="common">Orbweaver spider</name>
    <name type="synonym">Epeira ventricosa</name>
    <dbReference type="NCBI Taxonomy" id="182803"/>
    <lineage>
        <taxon>Eukaryota</taxon>
        <taxon>Metazoa</taxon>
        <taxon>Ecdysozoa</taxon>
        <taxon>Arthropoda</taxon>
        <taxon>Chelicerata</taxon>
        <taxon>Arachnida</taxon>
        <taxon>Araneae</taxon>
        <taxon>Araneomorphae</taxon>
        <taxon>Entelegynae</taxon>
        <taxon>Araneoidea</taxon>
        <taxon>Araneidae</taxon>
        <taxon>Araneus</taxon>
    </lineage>
</organism>
<dbReference type="EMBL" id="BGPR01020022">
    <property type="protein sequence ID" value="GBN83609.1"/>
    <property type="molecule type" value="Genomic_DNA"/>
</dbReference>
<protein>
    <recommendedName>
        <fullName evidence="5">Transmembrane protein</fullName>
    </recommendedName>
</protein>
<accession>A0A4Y2S8K6</accession>
<proteinExistence type="predicted"/>
<gene>
    <name evidence="2" type="ORF">AVEN_114881_1</name>
    <name evidence="3" type="ORF">AVEN_169076_1</name>
</gene>